<sequence length="141" mass="15312">MRADNHATAGTPPEGTSAGPLETMLTLTPGEVLFREGDTGDRAYVVRHGRLEVSRRFGSAEVVIAVDGPGTIVGEMALIDDSPRSATVRALETTEVTVIPKEAFQFHLARTDPVTRMLLERFVTIIRSISAENVRLILGIR</sequence>
<feature type="domain" description="Cyclic nucleotide-binding" evidence="2">
    <location>
        <begin position="21"/>
        <end position="125"/>
    </location>
</feature>
<dbReference type="SMART" id="SM00100">
    <property type="entry name" value="cNMP"/>
    <property type="match status" value="1"/>
</dbReference>
<comment type="caution">
    <text evidence="3">The sequence shown here is derived from an EMBL/GenBank/DDBJ whole genome shotgun (WGS) entry which is preliminary data.</text>
</comment>
<dbReference type="PANTHER" id="PTHR24567:SF74">
    <property type="entry name" value="HTH-TYPE TRANSCRIPTIONAL REGULATOR ARCR"/>
    <property type="match status" value="1"/>
</dbReference>
<dbReference type="PRINTS" id="PR00103">
    <property type="entry name" value="CAMPKINASE"/>
</dbReference>
<dbReference type="InterPro" id="IPR018488">
    <property type="entry name" value="cNMP-bd_CS"/>
</dbReference>
<protein>
    <submittedName>
        <fullName evidence="3">CRP-like cAMP-binding protein</fullName>
    </submittedName>
</protein>
<dbReference type="Proteomes" id="UP000554286">
    <property type="component" value="Unassembled WGS sequence"/>
</dbReference>
<dbReference type="InterPro" id="IPR050397">
    <property type="entry name" value="Env_Response_Regulators"/>
</dbReference>
<dbReference type="InterPro" id="IPR014710">
    <property type="entry name" value="RmlC-like_jellyroll"/>
</dbReference>
<reference evidence="3 4" key="1">
    <citation type="submission" date="2020-08" db="EMBL/GenBank/DDBJ databases">
        <title>Genome sequencing of Purple Non-Sulfur Bacteria from various extreme environments.</title>
        <authorList>
            <person name="Mayer M."/>
        </authorList>
    </citation>
    <scope>NUCLEOTIDE SEQUENCE [LARGE SCALE GENOMIC DNA]</scope>
    <source>
        <strain evidence="3 4">JA131</strain>
    </source>
</reference>
<evidence type="ECO:0000313" key="4">
    <source>
        <dbReference type="Proteomes" id="UP000554286"/>
    </source>
</evidence>
<dbReference type="GO" id="GO:0005829">
    <property type="term" value="C:cytosol"/>
    <property type="evidence" value="ECO:0007669"/>
    <property type="project" value="TreeGrafter"/>
</dbReference>
<dbReference type="PROSITE" id="PS00889">
    <property type="entry name" value="CNMP_BINDING_2"/>
    <property type="match status" value="1"/>
</dbReference>
<dbReference type="EMBL" id="JACIGK010000012">
    <property type="protein sequence ID" value="MBB4266329.1"/>
    <property type="molecule type" value="Genomic_DNA"/>
</dbReference>
<keyword evidence="4" id="KW-1185">Reference proteome</keyword>
<feature type="region of interest" description="Disordered" evidence="1">
    <location>
        <begin position="1"/>
        <end position="23"/>
    </location>
</feature>
<dbReference type="Gene3D" id="2.60.120.10">
    <property type="entry name" value="Jelly Rolls"/>
    <property type="match status" value="1"/>
</dbReference>
<dbReference type="InterPro" id="IPR018490">
    <property type="entry name" value="cNMP-bd_dom_sf"/>
</dbReference>
<dbReference type="GO" id="GO:0003700">
    <property type="term" value="F:DNA-binding transcription factor activity"/>
    <property type="evidence" value="ECO:0007669"/>
    <property type="project" value="TreeGrafter"/>
</dbReference>
<dbReference type="InterPro" id="IPR000595">
    <property type="entry name" value="cNMP-bd_dom"/>
</dbReference>
<evidence type="ECO:0000259" key="2">
    <source>
        <dbReference type="PROSITE" id="PS50042"/>
    </source>
</evidence>
<dbReference type="PANTHER" id="PTHR24567">
    <property type="entry name" value="CRP FAMILY TRANSCRIPTIONAL REGULATORY PROTEIN"/>
    <property type="match status" value="1"/>
</dbReference>
<proteinExistence type="predicted"/>
<dbReference type="CDD" id="cd00038">
    <property type="entry name" value="CAP_ED"/>
    <property type="match status" value="1"/>
</dbReference>
<dbReference type="AlphaFoldDB" id="A0A7W6W9V1"/>
<organism evidence="3 4">
    <name type="scientific">Roseospira visakhapatnamensis</name>
    <dbReference type="NCBI Taxonomy" id="390880"/>
    <lineage>
        <taxon>Bacteria</taxon>
        <taxon>Pseudomonadati</taxon>
        <taxon>Pseudomonadota</taxon>
        <taxon>Alphaproteobacteria</taxon>
        <taxon>Rhodospirillales</taxon>
        <taxon>Rhodospirillaceae</taxon>
        <taxon>Roseospira</taxon>
    </lineage>
</organism>
<evidence type="ECO:0000256" key="1">
    <source>
        <dbReference type="SAM" id="MobiDB-lite"/>
    </source>
</evidence>
<gene>
    <name evidence="3" type="ORF">GGD89_001960</name>
</gene>
<dbReference type="SUPFAM" id="SSF51206">
    <property type="entry name" value="cAMP-binding domain-like"/>
    <property type="match status" value="1"/>
</dbReference>
<name>A0A7W6W9V1_9PROT</name>
<evidence type="ECO:0000313" key="3">
    <source>
        <dbReference type="EMBL" id="MBB4266329.1"/>
    </source>
</evidence>
<dbReference type="Pfam" id="PF00027">
    <property type="entry name" value="cNMP_binding"/>
    <property type="match status" value="1"/>
</dbReference>
<accession>A0A7W6W9V1</accession>
<dbReference type="PROSITE" id="PS50042">
    <property type="entry name" value="CNMP_BINDING_3"/>
    <property type="match status" value="1"/>
</dbReference>
<dbReference type="RefSeq" id="WP_184044581.1">
    <property type="nucleotide sequence ID" value="NZ_JACIGK010000012.1"/>
</dbReference>